<keyword evidence="2" id="KW-1185">Reference proteome</keyword>
<reference evidence="1 2" key="1">
    <citation type="journal article" date="2020" name="Cell">
        <title>Large-Scale Comparative Analyses of Tick Genomes Elucidate Their Genetic Diversity and Vector Capacities.</title>
        <authorList>
            <consortium name="Tick Genome and Microbiome Consortium (TIGMIC)"/>
            <person name="Jia N."/>
            <person name="Wang J."/>
            <person name="Shi W."/>
            <person name="Du L."/>
            <person name="Sun Y."/>
            <person name="Zhan W."/>
            <person name="Jiang J.F."/>
            <person name="Wang Q."/>
            <person name="Zhang B."/>
            <person name="Ji P."/>
            <person name="Bell-Sakyi L."/>
            <person name="Cui X.M."/>
            <person name="Yuan T.T."/>
            <person name="Jiang B.G."/>
            <person name="Yang W.F."/>
            <person name="Lam T.T."/>
            <person name="Chang Q.C."/>
            <person name="Ding S.J."/>
            <person name="Wang X.J."/>
            <person name="Zhu J.G."/>
            <person name="Ruan X.D."/>
            <person name="Zhao L."/>
            <person name="Wei J.T."/>
            <person name="Ye R.Z."/>
            <person name="Que T.C."/>
            <person name="Du C.H."/>
            <person name="Zhou Y.H."/>
            <person name="Cheng J.X."/>
            <person name="Dai P.F."/>
            <person name="Guo W.B."/>
            <person name="Han X.H."/>
            <person name="Huang E.J."/>
            <person name="Li L.F."/>
            <person name="Wei W."/>
            <person name="Gao Y.C."/>
            <person name="Liu J.Z."/>
            <person name="Shao H.Z."/>
            <person name="Wang X."/>
            <person name="Wang C.C."/>
            <person name="Yang T.C."/>
            <person name="Huo Q.B."/>
            <person name="Li W."/>
            <person name="Chen H.Y."/>
            <person name="Chen S.E."/>
            <person name="Zhou L.G."/>
            <person name="Ni X.B."/>
            <person name="Tian J.H."/>
            <person name="Sheng Y."/>
            <person name="Liu T."/>
            <person name="Pan Y.S."/>
            <person name="Xia L.Y."/>
            <person name="Li J."/>
            <person name="Zhao F."/>
            <person name="Cao W.C."/>
        </authorList>
    </citation>
    <scope>NUCLEOTIDE SEQUENCE [LARGE SCALE GENOMIC DNA]</scope>
    <source>
        <strain evidence="1">Iper-2018</strain>
    </source>
</reference>
<accession>A0AC60QNY9</accession>
<comment type="caution">
    <text evidence="1">The sequence shown here is derived from an EMBL/GenBank/DDBJ whole genome shotgun (WGS) entry which is preliminary data.</text>
</comment>
<sequence length="549" mass="61581">MNMAILDSQEFSVRVQQRLENFGRVVDTCTWEAFKGELRELAEAFSHSKAAEARQEEQALTGTLRIILEEEEKRPGTFAEDIRHCKTRFRRCWRRGCGALSSKAQVEAALQHVAVFSQASGAEVNRRKSIGAWLGDWATTPKIFADIEWRTTVDSYLGAPIGECGPTVEKWRQQTNAIQAKLSPWLGRRLSLFNRASTMERTRRSNLFLSLAAGGLGLVNVVLKLHVQRFLLFRDRRDPLFLSAVHHLGYPYLGRRMVSTTGRTTRGAGLRFYAEIAASVEFFLVHFSWEYFLAASRKTLYWDTLAIVLPVPLYRMEPVPLCAAGLFKRVQRFPVPASTKDFFIRLHLEVLPVKVWLDARFLKEECSCDVELRWKLQRGAVYACFLMQDLPEVLRLHAHHEVYLVLCPGLPLLAACVSRSALFVPLAGALDRALCTFEIKRVEVPHTTLACAFQDALRSVGISEEQATLLLAPIGGIQWLEKTKASSLCVTLLSFQSELAAVMSIYLAMQEAGTTVAAAVAAAQWHCQKMRDSLSECSGSAVCCIVHPT</sequence>
<dbReference type="Proteomes" id="UP000805193">
    <property type="component" value="Unassembled WGS sequence"/>
</dbReference>
<evidence type="ECO:0000313" key="1">
    <source>
        <dbReference type="EMBL" id="KAG0437858.1"/>
    </source>
</evidence>
<dbReference type="EMBL" id="JABSTQ010006130">
    <property type="protein sequence ID" value="KAG0437858.1"/>
    <property type="molecule type" value="Genomic_DNA"/>
</dbReference>
<evidence type="ECO:0000313" key="2">
    <source>
        <dbReference type="Proteomes" id="UP000805193"/>
    </source>
</evidence>
<name>A0AC60QNY9_IXOPE</name>
<proteinExistence type="predicted"/>
<organism evidence="1 2">
    <name type="scientific">Ixodes persulcatus</name>
    <name type="common">Taiga tick</name>
    <dbReference type="NCBI Taxonomy" id="34615"/>
    <lineage>
        <taxon>Eukaryota</taxon>
        <taxon>Metazoa</taxon>
        <taxon>Ecdysozoa</taxon>
        <taxon>Arthropoda</taxon>
        <taxon>Chelicerata</taxon>
        <taxon>Arachnida</taxon>
        <taxon>Acari</taxon>
        <taxon>Parasitiformes</taxon>
        <taxon>Ixodida</taxon>
        <taxon>Ixodoidea</taxon>
        <taxon>Ixodidae</taxon>
        <taxon>Ixodinae</taxon>
        <taxon>Ixodes</taxon>
    </lineage>
</organism>
<protein>
    <submittedName>
        <fullName evidence="1">Uncharacterized protein</fullName>
    </submittedName>
</protein>
<gene>
    <name evidence="1" type="ORF">HPB47_017254</name>
</gene>